<feature type="binding site" evidence="2">
    <location>
        <position position="137"/>
    </location>
    <ligand>
        <name>Mn(2+)</name>
        <dbReference type="ChEBI" id="CHEBI:29035"/>
        <label>2</label>
    </ligand>
</feature>
<evidence type="ECO:0000313" key="4">
    <source>
        <dbReference type="EMBL" id="PEN53593.1"/>
    </source>
</evidence>
<protein>
    <submittedName>
        <fullName evidence="4">Amidohydrolase</fullName>
    </submittedName>
</protein>
<gene>
    <name evidence="4" type="ORF">CN596_16750</name>
</gene>
<proteinExistence type="predicted"/>
<dbReference type="Proteomes" id="UP000220934">
    <property type="component" value="Unassembled WGS sequence"/>
</dbReference>
<dbReference type="PANTHER" id="PTHR11014">
    <property type="entry name" value="PEPTIDASE M20 FAMILY MEMBER"/>
    <property type="match status" value="1"/>
</dbReference>
<dbReference type="InterPro" id="IPR036264">
    <property type="entry name" value="Bact_exopeptidase_dim_dom"/>
</dbReference>
<dbReference type="FunFam" id="3.30.70.360:FF:000001">
    <property type="entry name" value="N-acetyldiaminopimelate deacetylase"/>
    <property type="match status" value="1"/>
</dbReference>
<accession>A0AB36SLG5</accession>
<dbReference type="SUPFAM" id="SSF55031">
    <property type="entry name" value="Bacterial exopeptidase dimerisation domain"/>
    <property type="match status" value="1"/>
</dbReference>
<evidence type="ECO:0000256" key="2">
    <source>
        <dbReference type="PIRSR" id="PIRSR005962-1"/>
    </source>
</evidence>
<dbReference type="Pfam" id="PF01546">
    <property type="entry name" value="Peptidase_M20"/>
    <property type="match status" value="1"/>
</dbReference>
<dbReference type="InterPro" id="IPR011650">
    <property type="entry name" value="Peptidase_M20_dimer"/>
</dbReference>
<dbReference type="GO" id="GO:0046872">
    <property type="term" value="F:metal ion binding"/>
    <property type="evidence" value="ECO:0007669"/>
    <property type="project" value="UniProtKB-KW"/>
</dbReference>
<feature type="binding site" evidence="2">
    <location>
        <position position="103"/>
    </location>
    <ligand>
        <name>Mn(2+)</name>
        <dbReference type="ChEBI" id="CHEBI:29035"/>
        <label>2</label>
    </ligand>
</feature>
<dbReference type="Pfam" id="PF07687">
    <property type="entry name" value="M20_dimer"/>
    <property type="match status" value="1"/>
</dbReference>
<feature type="binding site" evidence="2">
    <location>
        <position position="101"/>
    </location>
    <ligand>
        <name>Mn(2+)</name>
        <dbReference type="ChEBI" id="CHEBI:29035"/>
        <label>2</label>
    </ligand>
</feature>
<dbReference type="PIRSF" id="PIRSF005962">
    <property type="entry name" value="Pept_M20D_amidohydro"/>
    <property type="match status" value="1"/>
</dbReference>
<dbReference type="EMBL" id="NUAJ01000017">
    <property type="protein sequence ID" value="PEN53593.1"/>
    <property type="molecule type" value="Genomic_DNA"/>
</dbReference>
<comment type="cofactor">
    <cofactor evidence="2">
        <name>Mn(2+)</name>
        <dbReference type="ChEBI" id="CHEBI:29035"/>
    </cofactor>
    <text evidence="2">The Mn(2+) ion enhances activity.</text>
</comment>
<dbReference type="RefSeq" id="WP_001082808.1">
    <property type="nucleotide sequence ID" value="NZ_CP036014.1"/>
</dbReference>
<evidence type="ECO:0000313" key="5">
    <source>
        <dbReference type="Proteomes" id="UP000220934"/>
    </source>
</evidence>
<dbReference type="GO" id="GO:0050118">
    <property type="term" value="F:N-acetyldiaminopimelate deacetylase activity"/>
    <property type="evidence" value="ECO:0007669"/>
    <property type="project" value="UniProtKB-ARBA"/>
</dbReference>
<feature type="binding site" evidence="2">
    <location>
        <position position="162"/>
    </location>
    <ligand>
        <name>Mn(2+)</name>
        <dbReference type="ChEBI" id="CHEBI:29035"/>
        <label>2</label>
    </ligand>
</feature>
<dbReference type="AlphaFoldDB" id="A0AB36SLG5"/>
<dbReference type="InterPro" id="IPR017439">
    <property type="entry name" value="Amidohydrolase"/>
</dbReference>
<keyword evidence="2" id="KW-0479">Metal-binding</keyword>
<dbReference type="Gene3D" id="3.40.630.10">
    <property type="entry name" value="Zn peptidases"/>
    <property type="match status" value="1"/>
</dbReference>
<comment type="caution">
    <text evidence="4">The sequence shown here is derived from an EMBL/GenBank/DDBJ whole genome shotgun (WGS) entry which is preliminary data.</text>
</comment>
<dbReference type="NCBIfam" id="TIGR01891">
    <property type="entry name" value="amidohydrolases"/>
    <property type="match status" value="1"/>
</dbReference>
<sequence length="389" mass="43536">MNRVWKSLISEENIMKWRRHFHKYPELSFHEKETSQIIYDTLCSFSSFEVTRPTKYSVLAIKRGVEQGKVVAIRADIDALPIQEETSKSYTSVHKGRMHACGHDAHAAILLSTAEALSNMKEEFVGEIRLFFQHAEEVYPGGAREMVEAGVMDGVDYVIGLHVMSGLESGKIGIVYGPMMAAPDVFTVEIHGKGGHAARPEETIDPIAIGAQIITNLQHIVSRNTSAFMQRVVSVTQFHGGKADNIIPNTATLMGTVRSFNQTLRLEAEEKIEQIVKGITKAHGGDYTYTYRYGYDPVINNEYITKVVEESALYLFGNERVVKLEPSMGGEDFSAYLRKAPGCFIKLGTRNQEDNTCYPHHHPKFDVDESALIYGVELFLEAAIRLLKS</sequence>
<reference evidence="4 5" key="1">
    <citation type="submission" date="2017-09" db="EMBL/GenBank/DDBJ databases">
        <title>Large-scale bioinformatics analysis of Bacillus genomes uncovers conserved roles of natural products in bacterial physiology.</title>
        <authorList>
            <consortium name="Agbiome Team Llc"/>
            <person name="Bleich R.M."/>
            <person name="Kirk G.J."/>
            <person name="Santa Maria K.C."/>
            <person name="Allen S.E."/>
            <person name="Farag S."/>
            <person name="Shank E.A."/>
            <person name="Bowers A."/>
        </authorList>
    </citation>
    <scope>NUCLEOTIDE SEQUENCE [LARGE SCALE GENOMIC DNA]</scope>
    <source>
        <strain evidence="4 5">AFS027958</strain>
    </source>
</reference>
<evidence type="ECO:0000256" key="1">
    <source>
        <dbReference type="ARBA" id="ARBA00022801"/>
    </source>
</evidence>
<dbReference type="InterPro" id="IPR002933">
    <property type="entry name" value="Peptidase_M20"/>
</dbReference>
<feature type="domain" description="Peptidase M20 dimerisation" evidence="3">
    <location>
        <begin position="186"/>
        <end position="278"/>
    </location>
</feature>
<name>A0AB36SLG5_9BACI</name>
<dbReference type="Gene3D" id="3.30.70.360">
    <property type="match status" value="1"/>
</dbReference>
<keyword evidence="1" id="KW-0378">Hydrolase</keyword>
<dbReference type="PANTHER" id="PTHR11014:SF63">
    <property type="entry name" value="METALLOPEPTIDASE, PUTATIVE (AFU_ORTHOLOGUE AFUA_6G09600)-RELATED"/>
    <property type="match status" value="1"/>
</dbReference>
<dbReference type="GO" id="GO:0019877">
    <property type="term" value="P:diaminopimelate biosynthetic process"/>
    <property type="evidence" value="ECO:0007669"/>
    <property type="project" value="UniProtKB-ARBA"/>
</dbReference>
<feature type="binding site" evidence="2">
    <location>
        <position position="361"/>
    </location>
    <ligand>
        <name>Mn(2+)</name>
        <dbReference type="ChEBI" id="CHEBI:29035"/>
        <label>2</label>
    </ligand>
</feature>
<evidence type="ECO:0000259" key="3">
    <source>
        <dbReference type="Pfam" id="PF07687"/>
    </source>
</evidence>
<dbReference type="SUPFAM" id="SSF53187">
    <property type="entry name" value="Zn-dependent exopeptidases"/>
    <property type="match status" value="1"/>
</dbReference>
<keyword evidence="2" id="KW-0464">Manganese</keyword>
<organism evidence="4 5">
    <name type="scientific">Bacillus toyonensis</name>
    <dbReference type="NCBI Taxonomy" id="155322"/>
    <lineage>
        <taxon>Bacteria</taxon>
        <taxon>Bacillati</taxon>
        <taxon>Bacillota</taxon>
        <taxon>Bacilli</taxon>
        <taxon>Bacillales</taxon>
        <taxon>Bacillaceae</taxon>
        <taxon>Bacillus</taxon>
        <taxon>Bacillus cereus group</taxon>
    </lineage>
</organism>